<dbReference type="EMBL" id="BBMT01000001">
    <property type="protein sequence ID" value="GAL31784.1"/>
    <property type="molecule type" value="Genomic_DNA"/>
</dbReference>
<organism evidence="4 5">
    <name type="scientific">Vibrio maritimus</name>
    <dbReference type="NCBI Taxonomy" id="990268"/>
    <lineage>
        <taxon>Bacteria</taxon>
        <taxon>Pseudomonadati</taxon>
        <taxon>Pseudomonadota</taxon>
        <taxon>Gammaproteobacteria</taxon>
        <taxon>Vibrionales</taxon>
        <taxon>Vibrionaceae</taxon>
        <taxon>Vibrio</taxon>
    </lineage>
</organism>
<dbReference type="Gene3D" id="2.40.420.20">
    <property type="match status" value="1"/>
</dbReference>
<feature type="chain" id="PRO_5001865424" description="Multidrug resistance protein MdtA-like C-terminal permuted SH3 domain-containing protein" evidence="2">
    <location>
        <begin position="26"/>
        <end position="359"/>
    </location>
</feature>
<dbReference type="PANTHER" id="PTHR30469:SF11">
    <property type="entry name" value="BLL4320 PROTEIN"/>
    <property type="match status" value="1"/>
</dbReference>
<dbReference type="Proteomes" id="UP000029224">
    <property type="component" value="Unassembled WGS sequence"/>
</dbReference>
<dbReference type="GO" id="GO:1990281">
    <property type="term" value="C:efflux pump complex"/>
    <property type="evidence" value="ECO:0007669"/>
    <property type="project" value="TreeGrafter"/>
</dbReference>
<feature type="signal peptide" evidence="2">
    <location>
        <begin position="1"/>
        <end position="25"/>
    </location>
</feature>
<feature type="domain" description="Multidrug resistance protein MdtA-like C-terminal permuted SH3" evidence="3">
    <location>
        <begin position="289"/>
        <end position="347"/>
    </location>
</feature>
<gene>
    <name evidence="4" type="ORF">JCM19240_5215</name>
</gene>
<dbReference type="PANTHER" id="PTHR30469">
    <property type="entry name" value="MULTIDRUG RESISTANCE PROTEIN MDTA"/>
    <property type="match status" value="1"/>
</dbReference>
<evidence type="ECO:0000256" key="1">
    <source>
        <dbReference type="ARBA" id="ARBA00009477"/>
    </source>
</evidence>
<accession>A0A090SZ88</accession>
<sequence>MRTSKVLIKASVLSAIALVLGCSEQNETDITAVEPLTVSTTDVELSPSYQVKREYVGTVKAGQQAKLGFELAGKIESILVDVGDSVAKGAALIRLNTDLLKTELGQLNAQDKEVRAQLKLVNANLKRQQSLKSKGFSADAEIDALTSEKGVLQANLVRLEAAIRANRLRIEKSTILAPYAGRISERYVSLGDVVNVGTPTFVLLATEGKEAFIGIPAKQLKRVTALTSPIIRVDDNDYAAKLLNPGAMVDTQSRSVGLRYQLPENPDLLEGQLAYLSFDETVQDSGYWVPLTALIDGLRGVWNVYVVGEDNKVERRSVNVLYADGQRAFVSGAIEDGEAIIASGLHRVVPGQPVQIAQQ</sequence>
<dbReference type="GO" id="GO:0015562">
    <property type="term" value="F:efflux transmembrane transporter activity"/>
    <property type="evidence" value="ECO:0007669"/>
    <property type="project" value="TreeGrafter"/>
</dbReference>
<dbReference type="InterPro" id="IPR058627">
    <property type="entry name" value="MdtA-like_C"/>
</dbReference>
<dbReference type="AlphaFoldDB" id="A0A090SZ88"/>
<evidence type="ECO:0000256" key="2">
    <source>
        <dbReference type="SAM" id="SignalP"/>
    </source>
</evidence>
<reference evidence="4 5" key="2">
    <citation type="submission" date="2014-09" db="EMBL/GenBank/DDBJ databases">
        <authorList>
            <consortium name="NBRP consortium"/>
            <person name="Sawabe T."/>
            <person name="Meirelles P."/>
            <person name="Nakanishi M."/>
            <person name="Sayaka M."/>
            <person name="Hattori M."/>
            <person name="Ohkuma M."/>
        </authorList>
    </citation>
    <scope>NUCLEOTIDE SEQUENCE [LARGE SCALE GENOMIC DNA]</scope>
    <source>
        <strain evidence="4 5">JCM 19240</strain>
    </source>
</reference>
<comment type="similarity">
    <text evidence="1">Belongs to the membrane fusion protein (MFP) (TC 8.A.1) family.</text>
</comment>
<protein>
    <recommendedName>
        <fullName evidence="3">Multidrug resistance protein MdtA-like C-terminal permuted SH3 domain-containing protein</fullName>
    </recommendedName>
</protein>
<name>A0A090SZ88_9VIBR</name>
<dbReference type="SUPFAM" id="SSF111369">
    <property type="entry name" value="HlyD-like secretion proteins"/>
    <property type="match status" value="1"/>
</dbReference>
<dbReference type="InterPro" id="IPR006143">
    <property type="entry name" value="RND_pump_MFP"/>
</dbReference>
<dbReference type="Gene3D" id="1.10.287.470">
    <property type="entry name" value="Helix hairpin bin"/>
    <property type="match status" value="1"/>
</dbReference>
<dbReference type="Gene3D" id="2.40.50.100">
    <property type="match status" value="1"/>
</dbReference>
<reference evidence="4 5" key="1">
    <citation type="submission" date="2014-09" db="EMBL/GenBank/DDBJ databases">
        <title>Vibrio maritimus JCM 19240. (C210) whole genome shotgun sequence.</title>
        <authorList>
            <person name="Sawabe T."/>
            <person name="Meirelles P."/>
            <person name="Nakanishi M."/>
            <person name="Sayaka M."/>
            <person name="Hattori M."/>
            <person name="Ohkuma M."/>
        </authorList>
    </citation>
    <scope>NUCLEOTIDE SEQUENCE [LARGE SCALE GENOMIC DNA]</scope>
    <source>
        <strain evidence="4 5">JCM 19240</strain>
    </source>
</reference>
<dbReference type="Pfam" id="PF25967">
    <property type="entry name" value="RND-MFP_C"/>
    <property type="match status" value="1"/>
</dbReference>
<dbReference type="PROSITE" id="PS51257">
    <property type="entry name" value="PROKAR_LIPOPROTEIN"/>
    <property type="match status" value="1"/>
</dbReference>
<comment type="caution">
    <text evidence="4">The sequence shown here is derived from an EMBL/GenBank/DDBJ whole genome shotgun (WGS) entry which is preliminary data.</text>
</comment>
<proteinExistence type="inferred from homology"/>
<evidence type="ECO:0000313" key="5">
    <source>
        <dbReference type="Proteomes" id="UP000029224"/>
    </source>
</evidence>
<keyword evidence="5" id="KW-1185">Reference proteome</keyword>
<evidence type="ECO:0000313" key="4">
    <source>
        <dbReference type="EMBL" id="GAL31784.1"/>
    </source>
</evidence>
<keyword evidence="2" id="KW-0732">Signal</keyword>
<evidence type="ECO:0000259" key="3">
    <source>
        <dbReference type="Pfam" id="PF25967"/>
    </source>
</evidence>
<dbReference type="NCBIfam" id="TIGR01730">
    <property type="entry name" value="RND_mfp"/>
    <property type="match status" value="1"/>
</dbReference>
<dbReference type="Gene3D" id="2.40.30.170">
    <property type="match status" value="1"/>
</dbReference>